<feature type="region of interest" description="Disordered" evidence="1">
    <location>
        <begin position="71"/>
        <end position="95"/>
    </location>
</feature>
<protein>
    <submittedName>
        <fullName evidence="3">Uncharacterized protein</fullName>
    </submittedName>
</protein>
<accession>A0A6I8V052</accession>
<evidence type="ECO:0000313" key="3">
    <source>
        <dbReference type="RefSeq" id="XP_002134765.1"/>
    </source>
</evidence>
<dbReference type="HOGENOM" id="CLU_1290163_0_0_1"/>
<feature type="compositionally biased region" description="Acidic residues" evidence="1">
    <location>
        <begin position="199"/>
        <end position="214"/>
    </location>
</feature>
<proteinExistence type="predicted"/>
<evidence type="ECO:0000256" key="1">
    <source>
        <dbReference type="SAM" id="MobiDB-lite"/>
    </source>
</evidence>
<keyword evidence="2" id="KW-1185">Reference proteome</keyword>
<feature type="compositionally biased region" description="Polar residues" evidence="1">
    <location>
        <begin position="185"/>
        <end position="198"/>
    </location>
</feature>
<feature type="compositionally biased region" description="Low complexity" evidence="1">
    <location>
        <begin position="31"/>
        <end position="54"/>
    </location>
</feature>
<gene>
    <name evidence="3" type="primary">LOC6900370</name>
</gene>
<dbReference type="Proteomes" id="UP000001819">
    <property type="component" value="Chromosome X"/>
</dbReference>
<accession>B5DQS6</accession>
<dbReference type="InParanoid" id="B5DQS6"/>
<evidence type="ECO:0000313" key="2">
    <source>
        <dbReference type="Proteomes" id="UP000001819"/>
    </source>
</evidence>
<dbReference type="KEGG" id="dpo:6900370"/>
<dbReference type="Bgee" id="FBgn0245058">
    <property type="expression patterns" value="Expressed in male reproductive system and 1 other cell type or tissue"/>
</dbReference>
<dbReference type="AlphaFoldDB" id="B5DQS6"/>
<sequence length="214" mass="23928">MSENNTEYTSEEAARAPMELEPMLNPSDTNSASVAVSPSPSSSSVAVSGGSSSMTSSVLLNFNERAVSTGAERGWTSSEPSVSENTRSSSSLSRHARFPLAMRRNMSDLRRNYTWNHSERRRLIIRRHIQATREHREHRENRLAWDNQVFLGFPDIRASSAASSEDDENEWNRIPETVLARVPTRGNSVSDCSQCSSDPNDEDEGHQDLDEWLA</sequence>
<reference evidence="3" key="1">
    <citation type="submission" date="2025-08" db="UniProtKB">
        <authorList>
            <consortium name="RefSeq"/>
        </authorList>
    </citation>
    <scope>IDENTIFICATION</scope>
    <source>
        <strain evidence="3">MV-25-SWS-2005</strain>
        <tissue evidence="3">Whole body</tissue>
    </source>
</reference>
<feature type="region of interest" description="Disordered" evidence="1">
    <location>
        <begin position="1"/>
        <end position="54"/>
    </location>
</feature>
<dbReference type="ExpressionAtlas" id="B5DQS6">
    <property type="expression patterns" value="baseline"/>
</dbReference>
<feature type="region of interest" description="Disordered" evidence="1">
    <location>
        <begin position="161"/>
        <end position="214"/>
    </location>
</feature>
<feature type="compositionally biased region" description="Low complexity" evidence="1">
    <location>
        <begin position="77"/>
        <end position="93"/>
    </location>
</feature>
<organism evidence="2 3">
    <name type="scientific">Drosophila pseudoobscura pseudoobscura</name>
    <name type="common">Fruit fly</name>
    <dbReference type="NCBI Taxonomy" id="46245"/>
    <lineage>
        <taxon>Eukaryota</taxon>
        <taxon>Metazoa</taxon>
        <taxon>Ecdysozoa</taxon>
        <taxon>Arthropoda</taxon>
        <taxon>Hexapoda</taxon>
        <taxon>Insecta</taxon>
        <taxon>Pterygota</taxon>
        <taxon>Neoptera</taxon>
        <taxon>Endopterygota</taxon>
        <taxon>Diptera</taxon>
        <taxon>Brachycera</taxon>
        <taxon>Muscomorpha</taxon>
        <taxon>Ephydroidea</taxon>
        <taxon>Drosophilidae</taxon>
        <taxon>Drosophila</taxon>
        <taxon>Sophophora</taxon>
    </lineage>
</organism>
<dbReference type="GeneID" id="6900370"/>
<name>B5DQS6_DROPS</name>
<dbReference type="RefSeq" id="XP_002134765.1">
    <property type="nucleotide sequence ID" value="XM_002134729.3"/>
</dbReference>
<dbReference type="OMA" id="RENRLAW"/>